<dbReference type="GO" id="GO:0003697">
    <property type="term" value="F:single-stranded DNA binding"/>
    <property type="evidence" value="ECO:0007669"/>
    <property type="project" value="TreeGrafter"/>
</dbReference>
<dbReference type="Gene3D" id="3.30.428.10">
    <property type="entry name" value="HIT-like"/>
    <property type="match status" value="1"/>
</dbReference>
<name>A0A1D8NJG1_YARLL</name>
<dbReference type="RefSeq" id="XP_504247.1">
    <property type="nucleotide sequence ID" value="XM_504247.1"/>
</dbReference>
<dbReference type="OMA" id="RVMEMIS"/>
<dbReference type="GO" id="GO:0030983">
    <property type="term" value="F:mismatched DNA binding"/>
    <property type="evidence" value="ECO:0007669"/>
    <property type="project" value="TreeGrafter"/>
</dbReference>
<dbReference type="GeneID" id="2911961"/>
<dbReference type="VEuPathDB" id="FungiDB:YALI0_E21890g"/>
<dbReference type="PANTHER" id="PTHR12486:SF4">
    <property type="entry name" value="APRATAXIN"/>
    <property type="match status" value="1"/>
</dbReference>
<dbReference type="AlphaFoldDB" id="A0A1D8NJG1"/>
<dbReference type="VEuPathDB" id="FungiDB:YALI1_E25889g"/>
<reference evidence="2 4" key="2">
    <citation type="submission" date="2018-07" db="EMBL/GenBank/DDBJ databases">
        <title>Draft Genome Assemblies for Five Robust Yarrowia lipolytica Strains Exhibiting High Lipid Production and Pentose Sugar Utilization and Sugar Alcohol Secretion from Undetoxified Lignocellulosic Biomass Hydrolysates.</title>
        <authorList>
            <consortium name="DOE Joint Genome Institute"/>
            <person name="Walker C."/>
            <person name="Ryu S."/>
            <person name="Na H."/>
            <person name="Zane M."/>
            <person name="LaButti K."/>
            <person name="Lipzen A."/>
            <person name="Haridas S."/>
            <person name="Barry K."/>
            <person name="Grigoriev I.V."/>
            <person name="Quarterman J."/>
            <person name="Slininger P."/>
            <person name="Dien B."/>
            <person name="Trinh C.T."/>
        </authorList>
    </citation>
    <scope>NUCLEOTIDE SEQUENCE [LARGE SCALE GENOMIC DNA]</scope>
    <source>
        <strain evidence="2 4">YB392</strain>
    </source>
</reference>
<evidence type="ECO:0000313" key="3">
    <source>
        <dbReference type="Proteomes" id="UP000182444"/>
    </source>
</evidence>
<evidence type="ECO:0000313" key="2">
    <source>
        <dbReference type="EMBL" id="RDW28250.1"/>
    </source>
</evidence>
<dbReference type="KEGG" id="yli:2911961"/>
<dbReference type="EMBL" id="CP017557">
    <property type="protein sequence ID" value="AOW05771.1"/>
    <property type="molecule type" value="Genomic_DNA"/>
</dbReference>
<dbReference type="GO" id="GO:0003725">
    <property type="term" value="F:double-stranded RNA binding"/>
    <property type="evidence" value="ECO:0007669"/>
    <property type="project" value="TreeGrafter"/>
</dbReference>
<dbReference type="GO" id="GO:0005634">
    <property type="term" value="C:nucleus"/>
    <property type="evidence" value="ECO:0007669"/>
    <property type="project" value="TreeGrafter"/>
</dbReference>
<dbReference type="Proteomes" id="UP000182444">
    <property type="component" value="Chromosome 1E"/>
</dbReference>
<reference evidence="1 3" key="1">
    <citation type="journal article" date="2016" name="PLoS ONE">
        <title>Sequence Assembly of Yarrowia lipolytica Strain W29/CLIB89 Shows Transposable Element Diversity.</title>
        <authorList>
            <person name="Magnan C."/>
            <person name="Yu J."/>
            <person name="Chang I."/>
            <person name="Jahn E."/>
            <person name="Kanomata Y."/>
            <person name="Wu J."/>
            <person name="Zeller M."/>
            <person name="Oakes M."/>
            <person name="Baldi P."/>
            <person name="Sandmeyer S."/>
        </authorList>
    </citation>
    <scope>NUCLEOTIDE SEQUENCE [LARGE SCALE GENOMIC DNA]</scope>
    <source>
        <strain evidence="1">CLIB89</strain>
        <strain evidence="3">CLIB89(W29)</strain>
    </source>
</reference>
<dbReference type="GO" id="GO:1990165">
    <property type="term" value="F:single-strand break-containing DNA binding"/>
    <property type="evidence" value="ECO:0007669"/>
    <property type="project" value="TreeGrafter"/>
</dbReference>
<dbReference type="SUPFAM" id="SSF54197">
    <property type="entry name" value="HIT-like"/>
    <property type="match status" value="1"/>
</dbReference>
<protein>
    <submittedName>
        <fullName evidence="2">HIT-like domain-containing protein</fullName>
    </submittedName>
</protein>
<proteinExistence type="predicted"/>
<evidence type="ECO:0000313" key="4">
    <source>
        <dbReference type="Proteomes" id="UP000256601"/>
    </source>
</evidence>
<accession>A0A1D8NJG1</accession>
<dbReference type="EMBL" id="KZ858954">
    <property type="protein sequence ID" value="RDW28250.1"/>
    <property type="molecule type" value="Genomic_DNA"/>
</dbReference>
<dbReference type="GO" id="GO:0033699">
    <property type="term" value="F:DNA 5'-adenosine monophosphate hydrolase activity"/>
    <property type="evidence" value="ECO:0007669"/>
    <property type="project" value="EnsemblFungi"/>
</dbReference>
<dbReference type="eggNOG" id="KOG0562">
    <property type="taxonomic scope" value="Eukaryota"/>
</dbReference>
<dbReference type="Pfam" id="PF11969">
    <property type="entry name" value="DcpS_C"/>
    <property type="match status" value="1"/>
</dbReference>
<dbReference type="Proteomes" id="UP000256601">
    <property type="component" value="Unassembled WGS sequence"/>
</dbReference>
<dbReference type="InterPro" id="IPR036265">
    <property type="entry name" value="HIT-like_sf"/>
</dbReference>
<evidence type="ECO:0000313" key="1">
    <source>
        <dbReference type="EMBL" id="AOW05771.1"/>
    </source>
</evidence>
<sequence length="211" mass="24334">MSWKYALGQYIKSPEKFPNDVTLDTPDFVVIKDAFPKSHIHYLVLPKAVKPDTHPLKAFEDDNLYEKTRAMVEKVEKMVAVEFIRTKGYSKDVKIQSGIHSVPSMNHVHVHVMTTDLSSPRLKNRTHFNSFRTGFFVPFRTIPDLKVPSLDAWMVSQEKLIKGDIVVDGENFGNKFAKAKRRLDEDFHKATIHGIPEEVEDDDYRVMEMIS</sequence>
<gene>
    <name evidence="2" type="ORF">B0I71DRAFT_127815</name>
    <name evidence="1" type="ORF">YALI1_E25889g</name>
</gene>
<dbReference type="PANTHER" id="PTHR12486">
    <property type="entry name" value="APRATAXIN-RELATED"/>
    <property type="match status" value="1"/>
</dbReference>
<dbReference type="GO" id="GO:0000012">
    <property type="term" value="P:single strand break repair"/>
    <property type="evidence" value="ECO:0007669"/>
    <property type="project" value="TreeGrafter"/>
</dbReference>
<dbReference type="OrthoDB" id="3512845at2759"/>
<organism evidence="1 3">
    <name type="scientific">Yarrowia lipolytica</name>
    <name type="common">Candida lipolytica</name>
    <dbReference type="NCBI Taxonomy" id="4952"/>
    <lineage>
        <taxon>Eukaryota</taxon>
        <taxon>Fungi</taxon>
        <taxon>Dikarya</taxon>
        <taxon>Ascomycota</taxon>
        <taxon>Saccharomycotina</taxon>
        <taxon>Dipodascomycetes</taxon>
        <taxon>Dipodascales</taxon>
        <taxon>Dipodascales incertae sedis</taxon>
        <taxon>Yarrowia</taxon>
    </lineage>
</organism>